<evidence type="ECO:0000313" key="2">
    <source>
        <dbReference type="Proteomes" id="UP000272942"/>
    </source>
</evidence>
<sequence>MKKVRPNVDVDADDLNAAFLRQSSDILPAYSSQNVCKVRPFSYWDVLKLLKSSKSSSAAGPDDLHPALFNFGAASLAGAITSIVNESLHTSTIPDCWRPVTIIPIPKASKSCTLFKRFRPIALTSSALELTEKAILNAFSSP</sequence>
<gene>
    <name evidence="1" type="ORF">ECPE_LOCUS5527</name>
</gene>
<keyword evidence="2" id="KW-1185">Reference proteome</keyword>
<dbReference type="PANTHER" id="PTHR47510">
    <property type="entry name" value="REVERSE TRANSCRIPTASE DOMAIN-CONTAINING PROTEIN"/>
    <property type="match status" value="1"/>
</dbReference>
<accession>A0A183AEZ2</accession>
<dbReference type="AlphaFoldDB" id="A0A183AEZ2"/>
<name>A0A183AEZ2_9TREM</name>
<dbReference type="EMBL" id="UZAN01042393">
    <property type="protein sequence ID" value="VDP75780.1"/>
    <property type="molecule type" value="Genomic_DNA"/>
</dbReference>
<evidence type="ECO:0000313" key="1">
    <source>
        <dbReference type="EMBL" id="VDP75780.1"/>
    </source>
</evidence>
<dbReference type="WBParaSite" id="ECPE_0000554001-mRNA-1">
    <property type="protein sequence ID" value="ECPE_0000554001-mRNA-1"/>
    <property type="gene ID" value="ECPE_0000554001"/>
</dbReference>
<reference evidence="3" key="1">
    <citation type="submission" date="2016-06" db="UniProtKB">
        <authorList>
            <consortium name="WormBaseParasite"/>
        </authorList>
    </citation>
    <scope>IDENTIFICATION</scope>
</reference>
<dbReference type="PANTHER" id="PTHR47510:SF3">
    <property type="entry name" value="ENDO_EXONUCLEASE_PHOSPHATASE DOMAIN-CONTAINING PROTEIN"/>
    <property type="match status" value="1"/>
</dbReference>
<proteinExistence type="predicted"/>
<evidence type="ECO:0000313" key="3">
    <source>
        <dbReference type="WBParaSite" id="ECPE_0000554001-mRNA-1"/>
    </source>
</evidence>
<protein>
    <submittedName>
        <fullName evidence="1 3">Uncharacterized protein</fullName>
    </submittedName>
</protein>
<dbReference type="Proteomes" id="UP000272942">
    <property type="component" value="Unassembled WGS sequence"/>
</dbReference>
<dbReference type="OrthoDB" id="6264580at2759"/>
<organism evidence="3">
    <name type="scientific">Echinostoma caproni</name>
    <dbReference type="NCBI Taxonomy" id="27848"/>
    <lineage>
        <taxon>Eukaryota</taxon>
        <taxon>Metazoa</taxon>
        <taxon>Spiralia</taxon>
        <taxon>Lophotrochozoa</taxon>
        <taxon>Platyhelminthes</taxon>
        <taxon>Trematoda</taxon>
        <taxon>Digenea</taxon>
        <taxon>Plagiorchiida</taxon>
        <taxon>Echinostomata</taxon>
        <taxon>Echinostomatoidea</taxon>
        <taxon>Echinostomatidae</taxon>
        <taxon>Echinostoma</taxon>
    </lineage>
</organism>
<reference evidence="1 2" key="2">
    <citation type="submission" date="2018-11" db="EMBL/GenBank/DDBJ databases">
        <authorList>
            <consortium name="Pathogen Informatics"/>
        </authorList>
    </citation>
    <scope>NUCLEOTIDE SEQUENCE [LARGE SCALE GENOMIC DNA]</scope>
    <source>
        <strain evidence="1 2">Egypt</strain>
    </source>
</reference>